<comment type="function">
    <text evidence="2">Transcriptional coactivator that stimulates GCN4-dependent transcriptional activity by bridging the DNA-binding region of GCN4 and TBP (SPT15), thereby recruiting TBP to GCN4-bound promoters. Involved in induction of the ribosome quality control (RQC) pathway; a pathway that degrades nascent peptide chains during problematic translation. Required to prevent stalled ribosomes from frameshifting.</text>
</comment>
<organism evidence="4 5">
    <name type="scientific">Suillus subaureus</name>
    <dbReference type="NCBI Taxonomy" id="48587"/>
    <lineage>
        <taxon>Eukaryota</taxon>
        <taxon>Fungi</taxon>
        <taxon>Dikarya</taxon>
        <taxon>Basidiomycota</taxon>
        <taxon>Agaricomycotina</taxon>
        <taxon>Agaricomycetes</taxon>
        <taxon>Agaricomycetidae</taxon>
        <taxon>Boletales</taxon>
        <taxon>Suillineae</taxon>
        <taxon>Suillaceae</taxon>
        <taxon>Suillus</taxon>
    </lineage>
</organism>
<evidence type="ECO:0000313" key="3">
    <source>
        <dbReference type="EMBL" id="KAG1797577.1"/>
    </source>
</evidence>
<dbReference type="SUPFAM" id="SSF47413">
    <property type="entry name" value="lambda repressor-like DNA-binding domains"/>
    <property type="match status" value="1"/>
</dbReference>
<name>A0A9P7JBQ8_9AGAM</name>
<dbReference type="GO" id="GO:0003677">
    <property type="term" value="F:DNA binding"/>
    <property type="evidence" value="ECO:0007669"/>
    <property type="project" value="InterPro"/>
</dbReference>
<comment type="caution">
    <text evidence="4">The sequence shown here is derived from an EMBL/GenBank/DDBJ whole genome shotgun (WGS) entry which is preliminary data.</text>
</comment>
<sequence length="66" mass="6744">MTVCQAFSSALANKGMSAQQLAVVTQSDQARMSQICAGTATPTSEEYNKIASALGLGSAPATHPSR</sequence>
<evidence type="ECO:0000256" key="1">
    <source>
        <dbReference type="ARBA" id="ARBA00009802"/>
    </source>
</evidence>
<dbReference type="GeneID" id="64634459"/>
<accession>A0A9P7JBQ8</accession>
<comment type="similarity">
    <text evidence="1">Belongs to the MBF1 family.</text>
</comment>
<dbReference type="AlphaFoldDB" id="A0A9P7JBQ8"/>
<gene>
    <name evidence="4" type="ORF">BJ212DRAFT_1482582</name>
    <name evidence="3" type="ORF">BJ212DRAFT_1488953</name>
</gene>
<evidence type="ECO:0000256" key="2">
    <source>
        <dbReference type="ARBA" id="ARBA00035107"/>
    </source>
</evidence>
<dbReference type="InterPro" id="IPR001387">
    <property type="entry name" value="Cro/C1-type_HTH"/>
</dbReference>
<dbReference type="InterPro" id="IPR010982">
    <property type="entry name" value="Lambda_DNA-bd_dom_sf"/>
</dbReference>
<dbReference type="OrthoDB" id="3226546at2759"/>
<evidence type="ECO:0000313" key="5">
    <source>
        <dbReference type="Proteomes" id="UP000807769"/>
    </source>
</evidence>
<dbReference type="EMBL" id="JABBWG010000023">
    <property type="protein sequence ID" value="KAG1813690.1"/>
    <property type="molecule type" value="Genomic_DNA"/>
</dbReference>
<keyword evidence="5" id="KW-1185">Reference proteome</keyword>
<reference evidence="4" key="1">
    <citation type="journal article" date="2020" name="New Phytol.">
        <title>Comparative genomics reveals dynamic genome evolution in host specialist ectomycorrhizal fungi.</title>
        <authorList>
            <person name="Lofgren L.A."/>
            <person name="Nguyen N.H."/>
            <person name="Vilgalys R."/>
            <person name="Ruytinx J."/>
            <person name="Liao H.L."/>
            <person name="Branco S."/>
            <person name="Kuo A."/>
            <person name="LaButti K."/>
            <person name="Lipzen A."/>
            <person name="Andreopoulos W."/>
            <person name="Pangilinan J."/>
            <person name="Riley R."/>
            <person name="Hundley H."/>
            <person name="Na H."/>
            <person name="Barry K."/>
            <person name="Grigoriev I.V."/>
            <person name="Stajich J.E."/>
            <person name="Kennedy P.G."/>
        </authorList>
    </citation>
    <scope>NUCLEOTIDE SEQUENCE</scope>
    <source>
        <strain evidence="4">MN1</strain>
    </source>
</reference>
<protein>
    <submittedName>
        <fullName evidence="4">Uncharacterized protein</fullName>
    </submittedName>
</protein>
<dbReference type="CDD" id="cd00093">
    <property type="entry name" value="HTH_XRE"/>
    <property type="match status" value="1"/>
</dbReference>
<dbReference type="Proteomes" id="UP000807769">
    <property type="component" value="Unassembled WGS sequence"/>
</dbReference>
<dbReference type="Gene3D" id="1.10.260.40">
    <property type="entry name" value="lambda repressor-like DNA-binding domains"/>
    <property type="match status" value="1"/>
</dbReference>
<evidence type="ECO:0000313" key="4">
    <source>
        <dbReference type="EMBL" id="KAG1813690.1"/>
    </source>
</evidence>
<proteinExistence type="inferred from homology"/>
<dbReference type="RefSeq" id="XP_041191451.1">
    <property type="nucleotide sequence ID" value="XM_041340443.1"/>
</dbReference>
<dbReference type="EMBL" id="JABBWG010000210">
    <property type="protein sequence ID" value="KAG1797577.1"/>
    <property type="molecule type" value="Genomic_DNA"/>
</dbReference>